<protein>
    <submittedName>
        <fullName evidence="2">Uncharacterized protein</fullName>
    </submittedName>
</protein>
<name>A0A4Y2VTN0_ARAVE</name>
<gene>
    <name evidence="2" type="ORF">AVEN_68197_1</name>
</gene>
<dbReference type="Proteomes" id="UP000499080">
    <property type="component" value="Unassembled WGS sequence"/>
</dbReference>
<accession>A0A4Y2VTN0</accession>
<feature type="region of interest" description="Disordered" evidence="1">
    <location>
        <begin position="83"/>
        <end position="104"/>
    </location>
</feature>
<comment type="caution">
    <text evidence="2">The sequence shown here is derived from an EMBL/GenBank/DDBJ whole genome shotgun (WGS) entry which is preliminary data.</text>
</comment>
<proteinExistence type="predicted"/>
<evidence type="ECO:0000256" key="1">
    <source>
        <dbReference type="SAM" id="MobiDB-lite"/>
    </source>
</evidence>
<sequence length="104" mass="11442">MTGCALLSTIISFLPCNCFCKRKYKLAKKCEHKSSVDNEKKSALQLDKITEADSQHVGINGISEPQTQLAPESVCQNGCEDVTKKQSDQSGVSETVASEKNFKW</sequence>
<dbReference type="EMBL" id="BGPR01050807">
    <property type="protein sequence ID" value="GBO27758.1"/>
    <property type="molecule type" value="Genomic_DNA"/>
</dbReference>
<evidence type="ECO:0000313" key="3">
    <source>
        <dbReference type="Proteomes" id="UP000499080"/>
    </source>
</evidence>
<keyword evidence="3" id="KW-1185">Reference proteome</keyword>
<organism evidence="2 3">
    <name type="scientific">Araneus ventricosus</name>
    <name type="common">Orbweaver spider</name>
    <name type="synonym">Epeira ventricosa</name>
    <dbReference type="NCBI Taxonomy" id="182803"/>
    <lineage>
        <taxon>Eukaryota</taxon>
        <taxon>Metazoa</taxon>
        <taxon>Ecdysozoa</taxon>
        <taxon>Arthropoda</taxon>
        <taxon>Chelicerata</taxon>
        <taxon>Arachnida</taxon>
        <taxon>Araneae</taxon>
        <taxon>Araneomorphae</taxon>
        <taxon>Entelegynae</taxon>
        <taxon>Araneoidea</taxon>
        <taxon>Araneidae</taxon>
        <taxon>Araneus</taxon>
    </lineage>
</organism>
<feature type="compositionally biased region" description="Polar residues" evidence="1">
    <location>
        <begin position="88"/>
        <end position="98"/>
    </location>
</feature>
<reference evidence="2 3" key="1">
    <citation type="journal article" date="2019" name="Sci. Rep.">
        <title>Orb-weaving spider Araneus ventricosus genome elucidates the spidroin gene catalogue.</title>
        <authorList>
            <person name="Kono N."/>
            <person name="Nakamura H."/>
            <person name="Ohtoshi R."/>
            <person name="Moran D.A.P."/>
            <person name="Shinohara A."/>
            <person name="Yoshida Y."/>
            <person name="Fujiwara M."/>
            <person name="Mori M."/>
            <person name="Tomita M."/>
            <person name="Arakawa K."/>
        </authorList>
    </citation>
    <scope>NUCLEOTIDE SEQUENCE [LARGE SCALE GENOMIC DNA]</scope>
</reference>
<evidence type="ECO:0000313" key="2">
    <source>
        <dbReference type="EMBL" id="GBO27758.1"/>
    </source>
</evidence>
<dbReference type="AlphaFoldDB" id="A0A4Y2VTN0"/>